<evidence type="ECO:0000256" key="8">
    <source>
        <dbReference type="ARBA" id="ARBA00022989"/>
    </source>
</evidence>
<evidence type="ECO:0000256" key="12">
    <source>
        <dbReference type="ARBA" id="ARBA00023303"/>
    </source>
</evidence>
<evidence type="ECO:0000256" key="4">
    <source>
        <dbReference type="ARBA" id="ARBA00022614"/>
    </source>
</evidence>
<evidence type="ECO:0000256" key="6">
    <source>
        <dbReference type="ARBA" id="ARBA00022729"/>
    </source>
</evidence>
<evidence type="ECO:0000256" key="11">
    <source>
        <dbReference type="ARBA" id="ARBA00023157"/>
    </source>
</evidence>
<dbReference type="PROSITE" id="PS51450">
    <property type="entry name" value="LRR"/>
    <property type="match status" value="3"/>
</dbReference>
<evidence type="ECO:0000256" key="2">
    <source>
        <dbReference type="ARBA" id="ARBA00022448"/>
    </source>
</evidence>
<keyword evidence="14" id="KW-1185">Reference proteome</keyword>
<reference evidence="13 14" key="1">
    <citation type="journal article" date="2017" name="G3 (Bethesda)">
        <title>The Physical Genome Mapping of Anopheles albimanus Corrected Scaffold Misassemblies and Identified Interarm Rearrangements in Genus Anopheles.</title>
        <authorList>
            <person name="Artemov G.N."/>
            <person name="Peery A.N."/>
            <person name="Jiang X."/>
            <person name="Tu Z."/>
            <person name="Stegniy V.N."/>
            <person name="Sharakhova M.V."/>
            <person name="Sharakhov I.V."/>
        </authorList>
    </citation>
    <scope>NUCLEOTIDE SEQUENCE [LARGE SCALE GENOMIC DNA]</scope>
    <source>
        <strain evidence="13 14">ALBI9_A</strain>
    </source>
</reference>
<keyword evidence="6" id="KW-0732">Signal</keyword>
<evidence type="ECO:0000256" key="1">
    <source>
        <dbReference type="ARBA" id="ARBA00004162"/>
    </source>
</evidence>
<dbReference type="VEuPathDB" id="VectorBase:AALB005019"/>
<evidence type="ECO:0000256" key="3">
    <source>
        <dbReference type="ARBA" id="ARBA00022475"/>
    </source>
</evidence>
<evidence type="ECO:0008006" key="15">
    <source>
        <dbReference type="Google" id="ProtNLM"/>
    </source>
</evidence>
<dbReference type="PANTHER" id="PTHR46473:SF10">
    <property type="entry name" value="LD45603P-RELATED"/>
    <property type="match status" value="1"/>
</dbReference>
<keyword evidence="7" id="KW-0677">Repeat</keyword>
<keyword evidence="10" id="KW-0472">Membrane</keyword>
<evidence type="ECO:0000256" key="7">
    <source>
        <dbReference type="ARBA" id="ARBA00022737"/>
    </source>
</evidence>
<evidence type="ECO:0000313" key="14">
    <source>
        <dbReference type="Proteomes" id="UP000069272"/>
    </source>
</evidence>
<protein>
    <recommendedName>
        <fullName evidence="15">Leucine rich immune protein (Coil-less)</fullName>
    </recommendedName>
</protein>
<keyword evidence="12" id="KW-0407">Ion channel</keyword>
<keyword evidence="4" id="KW-0433">Leucine-rich repeat</keyword>
<dbReference type="GO" id="GO:0034220">
    <property type="term" value="P:monoatomic ion transmembrane transport"/>
    <property type="evidence" value="ECO:0007669"/>
    <property type="project" value="UniProtKB-KW"/>
</dbReference>
<keyword evidence="8" id="KW-1133">Transmembrane helix</keyword>
<dbReference type="InterPro" id="IPR001611">
    <property type="entry name" value="Leu-rich_rpt"/>
</dbReference>
<dbReference type="EnsemblMetazoa" id="AALB005019-RA">
    <property type="protein sequence ID" value="AALB005019-PA"/>
    <property type="gene ID" value="AALB005019"/>
</dbReference>
<dbReference type="InterPro" id="IPR003591">
    <property type="entry name" value="Leu-rich_rpt_typical-subtyp"/>
</dbReference>
<dbReference type="SMART" id="SM00369">
    <property type="entry name" value="LRR_TYP"/>
    <property type="match status" value="5"/>
</dbReference>
<comment type="subcellular location">
    <subcellularLocation>
        <location evidence="1">Cell membrane</location>
        <topology evidence="1">Single-pass membrane protein</topology>
    </subcellularLocation>
</comment>
<keyword evidence="3" id="KW-1003">Cell membrane</keyword>
<dbReference type="InterPro" id="IPR032675">
    <property type="entry name" value="LRR_dom_sf"/>
</dbReference>
<dbReference type="STRING" id="7167.A0A182FES8"/>
<evidence type="ECO:0000313" key="13">
    <source>
        <dbReference type="EnsemblMetazoa" id="AALB005019-PA"/>
    </source>
</evidence>
<keyword evidence="5" id="KW-0812">Transmembrane</keyword>
<evidence type="ECO:0000256" key="5">
    <source>
        <dbReference type="ARBA" id="ARBA00022692"/>
    </source>
</evidence>
<dbReference type="SUPFAM" id="SSF52058">
    <property type="entry name" value="L domain-like"/>
    <property type="match status" value="1"/>
</dbReference>
<organism evidence="13 14">
    <name type="scientific">Anopheles albimanus</name>
    <name type="common">New world malaria mosquito</name>
    <dbReference type="NCBI Taxonomy" id="7167"/>
    <lineage>
        <taxon>Eukaryota</taxon>
        <taxon>Metazoa</taxon>
        <taxon>Ecdysozoa</taxon>
        <taxon>Arthropoda</taxon>
        <taxon>Hexapoda</taxon>
        <taxon>Insecta</taxon>
        <taxon>Pterygota</taxon>
        <taxon>Neoptera</taxon>
        <taxon>Endopterygota</taxon>
        <taxon>Diptera</taxon>
        <taxon>Nematocera</taxon>
        <taxon>Culicoidea</taxon>
        <taxon>Culicidae</taxon>
        <taxon>Anophelinae</taxon>
        <taxon>Anopheles</taxon>
    </lineage>
</organism>
<keyword evidence="2" id="KW-0813">Transport</keyword>
<accession>A0A182FES8</accession>
<dbReference type="Proteomes" id="UP000069272">
    <property type="component" value="Chromosome 3L"/>
</dbReference>
<proteinExistence type="predicted"/>
<sequence length="455" mass="51910">MSGIKVFVLSLCLSSQFLVGLSQSNGDGVTAALNNPLSVNSNPISSTGKPSMCYTYQQNVWVDYYLCLFENVHLTESDEIPLDYFAGDKESRKAESLVFKNSSMNRLPKELLVAYPNVSRLTVDGMQIRAIEEGVFKNATLLQLIYLKHNNITQLEPRVFATLSDLRTLSLEGNQISQLPASLFTSNKNLKRLSMADNLLTRIEDSTFSHISDLMVEVNFTRNNIEHFDLSQISQIITIDVRYNRLTEVKITSMLKGALYASNNRINRVITNGENESLKVLHLDHNKLTNISWLKLFPKLKTLNLAYNEIAEVLPEHFPRKMQLEKLLLNNNRLIAFDLTSISLVQLEVVDLSHNRLTDVERNSPLFDTIYELYLHNNSIKTLKLSSRKYLRMINLTENDWDCANLRAQLEVIKPSALLGYDDYPCKDDYIMEGRYCCKEADLPPFQSDETEGSE</sequence>
<keyword evidence="9" id="KW-0406">Ion transport</keyword>
<dbReference type="GO" id="GO:0005886">
    <property type="term" value="C:plasma membrane"/>
    <property type="evidence" value="ECO:0007669"/>
    <property type="project" value="UniProtKB-SubCell"/>
</dbReference>
<name>A0A182FES8_ANOAL</name>
<dbReference type="PANTHER" id="PTHR46473">
    <property type="entry name" value="GH08155P"/>
    <property type="match status" value="1"/>
</dbReference>
<dbReference type="InterPro" id="IPR051432">
    <property type="entry name" value="KCNMA1_auxiliary"/>
</dbReference>
<evidence type="ECO:0000256" key="10">
    <source>
        <dbReference type="ARBA" id="ARBA00023136"/>
    </source>
</evidence>
<dbReference type="VEuPathDB" id="VectorBase:AALB20_032377"/>
<keyword evidence="11" id="KW-1015">Disulfide bond</keyword>
<evidence type="ECO:0000256" key="9">
    <source>
        <dbReference type="ARBA" id="ARBA00023065"/>
    </source>
</evidence>
<dbReference type="AlphaFoldDB" id="A0A182FES8"/>
<reference evidence="13" key="2">
    <citation type="submission" date="2022-08" db="UniProtKB">
        <authorList>
            <consortium name="EnsemblMetazoa"/>
        </authorList>
    </citation>
    <scope>IDENTIFICATION</scope>
    <source>
        <strain evidence="13">STECLA/ALBI9_A</strain>
    </source>
</reference>
<dbReference type="Gene3D" id="3.80.10.10">
    <property type="entry name" value="Ribonuclease Inhibitor"/>
    <property type="match status" value="1"/>
</dbReference>
<dbReference type="Pfam" id="PF13855">
    <property type="entry name" value="LRR_8"/>
    <property type="match status" value="2"/>
</dbReference>